<dbReference type="InterPro" id="IPR004557">
    <property type="entry name" value="PrmC-related"/>
</dbReference>
<dbReference type="PANTHER" id="PTHR45875">
    <property type="entry name" value="METHYLTRANSFERASE N6AMT1"/>
    <property type="match status" value="1"/>
</dbReference>
<dbReference type="EMBL" id="AP022605">
    <property type="protein sequence ID" value="BBZ09205.1"/>
    <property type="molecule type" value="Genomic_DNA"/>
</dbReference>
<dbReference type="GO" id="GO:0008757">
    <property type="term" value="F:S-adenosylmethionine-dependent methyltransferase activity"/>
    <property type="evidence" value="ECO:0007669"/>
    <property type="project" value="TreeGrafter"/>
</dbReference>
<reference evidence="5 6" key="1">
    <citation type="journal article" date="2019" name="Emerg. Microbes Infect.">
        <title>Comprehensive subspecies identification of 175 nontuberculous mycobacteria species based on 7547 genomic profiles.</title>
        <authorList>
            <person name="Matsumoto Y."/>
            <person name="Kinjo T."/>
            <person name="Motooka D."/>
            <person name="Nabeya D."/>
            <person name="Jung N."/>
            <person name="Uechi K."/>
            <person name="Horii T."/>
            <person name="Iida T."/>
            <person name="Fujita J."/>
            <person name="Nakamura S."/>
        </authorList>
    </citation>
    <scope>NUCLEOTIDE SEQUENCE [LARGE SCALE GENOMIC DNA]</scope>
    <source>
        <strain evidence="5 6">JCM 12405</strain>
    </source>
</reference>
<keyword evidence="2" id="KW-0808">Transferase</keyword>
<dbReference type="GO" id="GO:0035657">
    <property type="term" value="C:eRF1 methyltransferase complex"/>
    <property type="evidence" value="ECO:0007669"/>
    <property type="project" value="TreeGrafter"/>
</dbReference>
<proteinExistence type="predicted"/>
<accession>A0A7I7VXL5</accession>
<name>A0A7I7VXL5_9MYCO</name>
<gene>
    <name evidence="5" type="ORF">MDOR_33740</name>
</gene>
<dbReference type="AlphaFoldDB" id="A0A7I7VXL5"/>
<feature type="domain" description="Methyltransferase small" evidence="4">
    <location>
        <begin position="21"/>
        <end position="124"/>
    </location>
</feature>
<dbReference type="InterPro" id="IPR007848">
    <property type="entry name" value="Small_mtfrase_dom"/>
</dbReference>
<dbReference type="InterPro" id="IPR029063">
    <property type="entry name" value="SAM-dependent_MTases_sf"/>
</dbReference>
<evidence type="ECO:0000256" key="3">
    <source>
        <dbReference type="ARBA" id="ARBA00022691"/>
    </source>
</evidence>
<dbReference type="Gene3D" id="3.40.50.150">
    <property type="entry name" value="Vaccinia Virus protein VP39"/>
    <property type="match status" value="1"/>
</dbReference>
<dbReference type="NCBIfam" id="TIGR00537">
    <property type="entry name" value="hemK_rel_arch"/>
    <property type="match status" value="1"/>
</dbReference>
<dbReference type="PANTHER" id="PTHR45875:SF1">
    <property type="entry name" value="METHYLTRANSFERASE N6AMT1"/>
    <property type="match status" value="1"/>
</dbReference>
<evidence type="ECO:0000313" key="5">
    <source>
        <dbReference type="EMBL" id="BBZ09205.1"/>
    </source>
</evidence>
<dbReference type="CDD" id="cd02440">
    <property type="entry name" value="AdoMet_MTases"/>
    <property type="match status" value="1"/>
</dbReference>
<dbReference type="Proteomes" id="UP000467201">
    <property type="component" value="Chromosome"/>
</dbReference>
<keyword evidence="3" id="KW-0949">S-adenosyl-L-methionine</keyword>
<dbReference type="KEGG" id="mdr:MDOR_33740"/>
<dbReference type="Pfam" id="PF05175">
    <property type="entry name" value="MTS"/>
    <property type="match status" value="1"/>
</dbReference>
<sequence>MTDLRREADVTTAYTDERDTVVAADGVYAPQQDSQLLIDIMEKTGLAVGRRAVDLCTGSGVVAVNAALQGASSVTAFDVCPRAVRCARGNALAAGVDIDVHLGSWSRAMEFTPFDLVTCNPPYVPHGPEADREPVPSSVGPARAWDAGYDGRMILDPLCKAVPDLLAPGGSLLLVQSEFADPRATLAALSSVGLDAEVVAWQWIPFGPVLTSRADWLEDTGRLDRGRREEELLVIRADKP</sequence>
<organism evidence="5 6">
    <name type="scientific">Mycolicibacterium doricum</name>
    <dbReference type="NCBI Taxonomy" id="126673"/>
    <lineage>
        <taxon>Bacteria</taxon>
        <taxon>Bacillati</taxon>
        <taxon>Actinomycetota</taxon>
        <taxon>Actinomycetes</taxon>
        <taxon>Mycobacteriales</taxon>
        <taxon>Mycobacteriaceae</taxon>
        <taxon>Mycolicibacterium</taxon>
    </lineage>
</organism>
<dbReference type="GO" id="GO:0008276">
    <property type="term" value="F:protein methyltransferase activity"/>
    <property type="evidence" value="ECO:0007669"/>
    <property type="project" value="TreeGrafter"/>
</dbReference>
<evidence type="ECO:0000256" key="1">
    <source>
        <dbReference type="ARBA" id="ARBA00022603"/>
    </source>
</evidence>
<evidence type="ECO:0000256" key="2">
    <source>
        <dbReference type="ARBA" id="ARBA00022679"/>
    </source>
</evidence>
<dbReference type="SUPFAM" id="SSF53335">
    <property type="entry name" value="S-adenosyl-L-methionine-dependent methyltransferases"/>
    <property type="match status" value="1"/>
</dbReference>
<dbReference type="InterPro" id="IPR052190">
    <property type="entry name" value="Euk-Arch_PrmC-MTase"/>
</dbReference>
<protein>
    <submittedName>
        <fullName evidence="5">Methylase</fullName>
    </submittedName>
</protein>
<evidence type="ECO:0000259" key="4">
    <source>
        <dbReference type="Pfam" id="PF05175"/>
    </source>
</evidence>
<keyword evidence="1 5" id="KW-0489">Methyltransferase</keyword>
<evidence type="ECO:0000313" key="6">
    <source>
        <dbReference type="Proteomes" id="UP000467201"/>
    </source>
</evidence>
<dbReference type="GO" id="GO:0032259">
    <property type="term" value="P:methylation"/>
    <property type="evidence" value="ECO:0007669"/>
    <property type="project" value="UniProtKB-KW"/>
</dbReference>